<evidence type="ECO:0000256" key="4">
    <source>
        <dbReference type="ARBA" id="ARBA00022989"/>
    </source>
</evidence>
<organism evidence="7">
    <name type="scientific">uncultured Sulfurovum sp</name>
    <dbReference type="NCBI Taxonomy" id="269237"/>
    <lineage>
        <taxon>Bacteria</taxon>
        <taxon>Pseudomonadati</taxon>
        <taxon>Campylobacterota</taxon>
        <taxon>Epsilonproteobacteria</taxon>
        <taxon>Campylobacterales</taxon>
        <taxon>Sulfurovaceae</taxon>
        <taxon>Sulfurovum</taxon>
        <taxon>environmental samples</taxon>
    </lineage>
</organism>
<keyword evidence="3 6" id="KW-0812">Transmembrane</keyword>
<feature type="transmembrane region" description="Helical" evidence="6">
    <location>
        <begin position="7"/>
        <end position="37"/>
    </location>
</feature>
<dbReference type="EMBL" id="CACVAP010000045">
    <property type="protein sequence ID" value="CAA6804631.1"/>
    <property type="molecule type" value="Genomic_DNA"/>
</dbReference>
<dbReference type="AlphaFoldDB" id="A0A6S6S4Q6"/>
<dbReference type="GO" id="GO:0016020">
    <property type="term" value="C:membrane"/>
    <property type="evidence" value="ECO:0007669"/>
    <property type="project" value="UniProtKB-SubCell"/>
</dbReference>
<dbReference type="PANTHER" id="PTHR21716:SF4">
    <property type="entry name" value="TRANSMEMBRANE PROTEIN 245"/>
    <property type="match status" value="1"/>
</dbReference>
<evidence type="ECO:0000256" key="3">
    <source>
        <dbReference type="ARBA" id="ARBA00022692"/>
    </source>
</evidence>
<keyword evidence="5 6" id="KW-0472">Membrane</keyword>
<evidence type="ECO:0000256" key="1">
    <source>
        <dbReference type="ARBA" id="ARBA00004141"/>
    </source>
</evidence>
<sequence>MMNKSDYIIAILFGLALIGAYTIYQPFLLSIVVALLLTMATGNVHYKITAQLDSEKISASILSFLLLIILFVPIIYIATTGVQALASIDSNIITQTTTKLISLSEGIPILEDWLKEYLNNEQILENIKTSTATITTAGSHGIGFIKNVFFVIIFYFILNSYADKLFSLITSFLPMNSEEGNKILKEISSTMEVVFYSIIVTAIFEGLLFGIVISFFGFNGLLLGTIYGFASLIPFVGGALVWMPVSLYAWNTINANSAIIIAAYSVVIISILADTFIKPMIIRYIKDNILHSSARINELLIFFSIVAGMSSYGFWGMILGPAITSFLIAISKVYLELYGKNDH</sequence>
<evidence type="ECO:0000313" key="7">
    <source>
        <dbReference type="EMBL" id="CAA6804631.1"/>
    </source>
</evidence>
<comment type="similarity">
    <text evidence="2">Belongs to the autoinducer-2 exporter (AI-2E) (TC 2.A.86) family.</text>
</comment>
<feature type="transmembrane region" description="Helical" evidence="6">
    <location>
        <begin position="225"/>
        <end position="245"/>
    </location>
</feature>
<feature type="transmembrane region" description="Helical" evidence="6">
    <location>
        <begin position="57"/>
        <end position="78"/>
    </location>
</feature>
<comment type="subcellular location">
    <subcellularLocation>
        <location evidence="1">Membrane</location>
        <topology evidence="1">Multi-pass membrane protein</topology>
    </subcellularLocation>
</comment>
<gene>
    <name evidence="7" type="ORF">HELGO_WM14662</name>
</gene>
<dbReference type="PANTHER" id="PTHR21716">
    <property type="entry name" value="TRANSMEMBRANE PROTEIN"/>
    <property type="match status" value="1"/>
</dbReference>
<evidence type="ECO:0000256" key="2">
    <source>
        <dbReference type="ARBA" id="ARBA00009773"/>
    </source>
</evidence>
<reference evidence="7" key="1">
    <citation type="submission" date="2020-01" db="EMBL/GenBank/DDBJ databases">
        <authorList>
            <person name="Meier V. D."/>
            <person name="Meier V D."/>
        </authorList>
    </citation>
    <scope>NUCLEOTIDE SEQUENCE</scope>
    <source>
        <strain evidence="7">HLG_WM_MAG_06</strain>
    </source>
</reference>
<dbReference type="Pfam" id="PF01594">
    <property type="entry name" value="AI-2E_transport"/>
    <property type="match status" value="1"/>
</dbReference>
<keyword evidence="4 6" id="KW-1133">Transmembrane helix</keyword>
<evidence type="ECO:0000256" key="6">
    <source>
        <dbReference type="SAM" id="Phobius"/>
    </source>
</evidence>
<feature type="transmembrane region" description="Helical" evidence="6">
    <location>
        <begin position="193"/>
        <end position="218"/>
    </location>
</feature>
<dbReference type="InterPro" id="IPR002549">
    <property type="entry name" value="AI-2E-like"/>
</dbReference>
<protein>
    <submittedName>
        <fullName evidence="7">Acid membrane antigen A</fullName>
    </submittedName>
</protein>
<accession>A0A6S6S4Q6</accession>
<feature type="transmembrane region" description="Helical" evidence="6">
    <location>
        <begin position="314"/>
        <end position="335"/>
    </location>
</feature>
<evidence type="ECO:0000256" key="5">
    <source>
        <dbReference type="ARBA" id="ARBA00023136"/>
    </source>
</evidence>
<name>A0A6S6S4Q6_9BACT</name>
<feature type="transmembrane region" description="Helical" evidence="6">
    <location>
        <begin position="257"/>
        <end position="277"/>
    </location>
</feature>
<proteinExistence type="inferred from homology"/>